<feature type="chain" id="PRO_5045897240" evidence="2">
    <location>
        <begin position="21"/>
        <end position="454"/>
    </location>
</feature>
<dbReference type="Gene3D" id="3.40.710.10">
    <property type="entry name" value="DD-peptidase/beta-lactamase superfamily"/>
    <property type="match status" value="1"/>
</dbReference>
<dbReference type="InterPro" id="IPR051478">
    <property type="entry name" value="Beta-lactamase-like_AB/R"/>
</dbReference>
<dbReference type="InterPro" id="IPR012338">
    <property type="entry name" value="Beta-lactam/transpept-like"/>
</dbReference>
<name>A0ABY6CGU4_9HYPH</name>
<dbReference type="InterPro" id="IPR001466">
    <property type="entry name" value="Beta-lactam-related"/>
</dbReference>
<evidence type="ECO:0000259" key="4">
    <source>
        <dbReference type="Pfam" id="PF11954"/>
    </source>
</evidence>
<keyword evidence="6" id="KW-1185">Reference proteome</keyword>
<dbReference type="Pfam" id="PF11954">
    <property type="entry name" value="DUF3471"/>
    <property type="match status" value="1"/>
</dbReference>
<dbReference type="RefSeq" id="WP_262171009.1">
    <property type="nucleotide sequence ID" value="NZ_CP104965.1"/>
</dbReference>
<evidence type="ECO:0000256" key="1">
    <source>
        <dbReference type="ARBA" id="ARBA00038473"/>
    </source>
</evidence>
<dbReference type="GO" id="GO:0016787">
    <property type="term" value="F:hydrolase activity"/>
    <property type="evidence" value="ECO:0007669"/>
    <property type="project" value="UniProtKB-KW"/>
</dbReference>
<dbReference type="PANTHER" id="PTHR22935:SF95">
    <property type="entry name" value="BETA-LACTAMASE-LIKE 1-RELATED"/>
    <property type="match status" value="1"/>
</dbReference>
<dbReference type="SUPFAM" id="SSF56601">
    <property type="entry name" value="beta-lactamase/transpeptidase-like"/>
    <property type="match status" value="1"/>
</dbReference>
<gene>
    <name evidence="5" type="ORF">N8A98_09815</name>
</gene>
<keyword evidence="5" id="KW-0378">Hydrolase</keyword>
<dbReference type="PANTHER" id="PTHR22935">
    <property type="entry name" value="PENICILLIN-BINDING PROTEIN"/>
    <property type="match status" value="1"/>
</dbReference>
<feature type="domain" description="Peptidase S12 Pab87-related C-terminal" evidence="4">
    <location>
        <begin position="365"/>
        <end position="450"/>
    </location>
</feature>
<dbReference type="InterPro" id="IPR021860">
    <property type="entry name" value="Peptidase_S12_Pab87-rel_C"/>
</dbReference>
<dbReference type="Pfam" id="PF00144">
    <property type="entry name" value="Beta-lactamase"/>
    <property type="match status" value="1"/>
</dbReference>
<evidence type="ECO:0000256" key="2">
    <source>
        <dbReference type="SAM" id="SignalP"/>
    </source>
</evidence>
<proteinExistence type="inferred from homology"/>
<feature type="signal peptide" evidence="2">
    <location>
        <begin position="1"/>
        <end position="20"/>
    </location>
</feature>
<evidence type="ECO:0000313" key="6">
    <source>
        <dbReference type="Proteomes" id="UP001061862"/>
    </source>
</evidence>
<accession>A0ABY6CGU4</accession>
<feature type="domain" description="Beta-lactamase-related" evidence="3">
    <location>
        <begin position="39"/>
        <end position="339"/>
    </location>
</feature>
<evidence type="ECO:0000313" key="5">
    <source>
        <dbReference type="EMBL" id="UXN71449.1"/>
    </source>
</evidence>
<organism evidence="5 6">
    <name type="scientific">Devosia neptuniae</name>
    <dbReference type="NCBI Taxonomy" id="191302"/>
    <lineage>
        <taxon>Bacteria</taxon>
        <taxon>Pseudomonadati</taxon>
        <taxon>Pseudomonadota</taxon>
        <taxon>Alphaproteobacteria</taxon>
        <taxon>Hyphomicrobiales</taxon>
        <taxon>Devosiaceae</taxon>
        <taxon>Devosia</taxon>
    </lineage>
</organism>
<sequence length="454" mass="47975">MKTVCATLLAIGLGTSMAAAQEQSSPDIAQILSQRIDSDKQGVGIAVGLVDGTETSFVAHGMLAADGAPVDENTIFEIGSITKIFTNLLLAQLVLDGKMDLDKPVADYLPAGTALPDYQGKAISLFDLATQSSGLPPIPPELALADPANPYVAYTADNLAAFLSAYDLPRAPGTQYEYSNVGIALLGQAISHVAEKPYAELVEERILTPLGMADTTLMPTDAARFASGHNRMGEAVPHWDFDVFAPAGAYRSTAADMAKFIAAASGQTDTALKPAFELMLTRTRPAGSPNMSIGLGWMILKHPGGEIVWHNGITGGFNGFAGYDRASGKGVVVLANQVSQTGIEDIGFHLLDPSLPLAPQPTPRQQVEIDPAVLPDYVGEYQLGPEFNLSVTTENGRLFVQASGQGRLEVFPESETTFFSGDVDAQISFERDADGKVSGLVLHQNGQDIAGRKL</sequence>
<comment type="similarity">
    <text evidence="1">Belongs to the beta-lactamase family.</text>
</comment>
<evidence type="ECO:0000259" key="3">
    <source>
        <dbReference type="Pfam" id="PF00144"/>
    </source>
</evidence>
<dbReference type="Proteomes" id="UP001061862">
    <property type="component" value="Chromosome"/>
</dbReference>
<keyword evidence="2" id="KW-0732">Signal</keyword>
<dbReference type="EMBL" id="CP104965">
    <property type="protein sequence ID" value="UXN71449.1"/>
    <property type="molecule type" value="Genomic_DNA"/>
</dbReference>
<reference evidence="5 6" key="1">
    <citation type="submission" date="2022-09" db="EMBL/GenBank/DDBJ databases">
        <title>Interaction between co-microsymbionts with complementary sets of symbiotic genes in legume-rhizobium systems.</title>
        <authorList>
            <person name="Safronova V."/>
            <person name="Sazanova A."/>
            <person name="Afonin A."/>
            <person name="Chirak E."/>
        </authorList>
    </citation>
    <scope>NUCLEOTIDE SEQUENCE [LARGE SCALE GENOMIC DNA]</scope>
    <source>
        <strain evidence="5 6">A18/4-1</strain>
    </source>
</reference>
<protein>
    <submittedName>
        <fullName evidence="5">Serine hydrolase</fullName>
    </submittedName>
</protein>